<dbReference type="EMBL" id="JAIOIU010000133">
    <property type="protein sequence ID" value="MBZ0160575.1"/>
    <property type="molecule type" value="Genomic_DNA"/>
</dbReference>
<comment type="caution">
    <text evidence="2">The sequence shown here is derived from an EMBL/GenBank/DDBJ whole genome shotgun (WGS) entry which is preliminary data.</text>
</comment>
<evidence type="ECO:0000256" key="1">
    <source>
        <dbReference type="SAM" id="SignalP"/>
    </source>
</evidence>
<dbReference type="Proteomes" id="UP001197609">
    <property type="component" value="Unassembled WGS sequence"/>
</dbReference>
<dbReference type="AlphaFoldDB" id="A0AAJ1EK16"/>
<accession>A0AAJ1EK16</accession>
<dbReference type="PROSITE" id="PS51257">
    <property type="entry name" value="PROKAR_LIPOPROTEIN"/>
    <property type="match status" value="1"/>
</dbReference>
<name>A0AAJ1EK16_9BACT</name>
<evidence type="ECO:0000313" key="2">
    <source>
        <dbReference type="EMBL" id="MBZ0160575.1"/>
    </source>
</evidence>
<organism evidence="2 3">
    <name type="scientific">Candidatus Methylomirabilis tolerans</name>
    <dbReference type="NCBI Taxonomy" id="3123416"/>
    <lineage>
        <taxon>Bacteria</taxon>
        <taxon>Candidatus Methylomirabilota</taxon>
        <taxon>Candidatus Methylomirabilia</taxon>
        <taxon>Candidatus Methylomirabilales</taxon>
        <taxon>Candidatus Methylomirabilaceae</taxon>
        <taxon>Candidatus Methylomirabilis</taxon>
    </lineage>
</organism>
<protein>
    <submittedName>
        <fullName evidence="2">Uncharacterized protein</fullName>
    </submittedName>
</protein>
<proteinExistence type="predicted"/>
<feature type="signal peptide" evidence="1">
    <location>
        <begin position="1"/>
        <end position="17"/>
    </location>
</feature>
<reference evidence="2 3" key="1">
    <citation type="journal article" date="2021" name="bioRxiv">
        <title>Unraveling nitrogen, sulfur and carbon metabolic pathways and microbial community transcriptional responses to substrate deprivation and toxicity stresses in a bioreactor mimicking anoxic brackish coastal sediment conditions.</title>
        <authorList>
            <person name="Martins P.D."/>
            <person name="Echeveste M.J."/>
            <person name="Arshad A."/>
            <person name="Kurth J."/>
            <person name="Ouboter H."/>
            <person name="Jetten M.S.M."/>
            <person name="Welte C.U."/>
        </authorList>
    </citation>
    <scope>NUCLEOTIDE SEQUENCE [LARGE SCALE GENOMIC DNA]</scope>
    <source>
        <strain evidence="2">MAG_38</strain>
    </source>
</reference>
<sequence>MKSALVLTMALFAPNLAASQKNFAISGAGTISCGKFLEYQENSMVKEVHVTWLQGF</sequence>
<keyword evidence="1" id="KW-0732">Signal</keyword>
<feature type="chain" id="PRO_5042580352" evidence="1">
    <location>
        <begin position="18"/>
        <end position="56"/>
    </location>
</feature>
<gene>
    <name evidence="2" type="ORF">K8G79_10650</name>
</gene>
<evidence type="ECO:0000313" key="3">
    <source>
        <dbReference type="Proteomes" id="UP001197609"/>
    </source>
</evidence>